<dbReference type="EMBL" id="QHHQ01000001">
    <property type="protein sequence ID" value="RAI04033.1"/>
    <property type="molecule type" value="Genomic_DNA"/>
</dbReference>
<dbReference type="GO" id="GO:0015833">
    <property type="term" value="P:peptide transport"/>
    <property type="evidence" value="ECO:0007669"/>
    <property type="project" value="TreeGrafter"/>
</dbReference>
<name>A0A8B2NXE1_9HYPH</name>
<evidence type="ECO:0000256" key="3">
    <source>
        <dbReference type="ARBA" id="ARBA00022448"/>
    </source>
</evidence>
<dbReference type="Proteomes" id="UP000249590">
    <property type="component" value="Unassembled WGS sequence"/>
</dbReference>
<accession>A0A8B2NXE1</accession>
<dbReference type="RefSeq" id="WP_111343183.1">
    <property type="nucleotide sequence ID" value="NZ_QHHQ01000001.1"/>
</dbReference>
<gene>
    <name evidence="7" type="ORF">DLJ53_06105</name>
</gene>
<dbReference type="PANTHER" id="PTHR30290">
    <property type="entry name" value="PERIPLASMIC BINDING COMPONENT OF ABC TRANSPORTER"/>
    <property type="match status" value="1"/>
</dbReference>
<keyword evidence="8" id="KW-1185">Reference proteome</keyword>
<sequence length="533" mass="59645">MRRILLGTAAVVALTSAAFAQDEKTFSYAFQGELKSLDQYTLNETFSLGTLGNVYEGLIKRDGDLNIIPGLAESWEIVDDTTWRFHLRKGVKFHNGNDFTAEDVVFSADRVRSQGSDLTTRIPKDAKFEAVDDYTVDVHLSSPNPILHYEWGTWGIMDKDWAEENDAVAVTSATSAGEDNQNYAALHANGTGPFKIVSHEAGVQTVFEANKDWWDWDNRDFNIDKVVFTPIAQDATRVNALLSGQIDMAYPIPVQDIPRVDSNPGTDVLTGPELRTIFLGFDQMRDELKSSSVKGKNPFKDVRVRKAFYQAIDIEAIKKKIMRDLSSPAALMIAPQLYSKSDQFKRYPYDPKAAKALLEEAGYGDGFTVMMDCPNDRYVNDEQICQAISAMLAKIGITIEPNFQPKTQYFAKVLASNKYDTSFYLLGWTPGSLDSWNVLYNLNNCRNEDGTEGGAFNLGGYCNKDLDALTAKILTENDPDTRDELIGDAFTIIHDDVAHIPLHQQGLAWGKSTNIDLVQRADNELMFYHIKKN</sequence>
<dbReference type="CDD" id="cd08498">
    <property type="entry name" value="PBP2_NikA_DppA_OppA_like_2"/>
    <property type="match status" value="1"/>
</dbReference>
<dbReference type="AlphaFoldDB" id="A0A8B2NXE1"/>
<evidence type="ECO:0000313" key="8">
    <source>
        <dbReference type="Proteomes" id="UP000249590"/>
    </source>
</evidence>
<dbReference type="InterPro" id="IPR039424">
    <property type="entry name" value="SBP_5"/>
</dbReference>
<feature type="signal peptide" evidence="5">
    <location>
        <begin position="1"/>
        <end position="20"/>
    </location>
</feature>
<dbReference type="SUPFAM" id="SSF53850">
    <property type="entry name" value="Periplasmic binding protein-like II"/>
    <property type="match status" value="1"/>
</dbReference>
<comment type="subcellular location">
    <subcellularLocation>
        <location evidence="1">Periplasm</location>
    </subcellularLocation>
</comment>
<evidence type="ECO:0000256" key="1">
    <source>
        <dbReference type="ARBA" id="ARBA00004418"/>
    </source>
</evidence>
<evidence type="ECO:0000259" key="6">
    <source>
        <dbReference type="Pfam" id="PF00496"/>
    </source>
</evidence>
<comment type="caution">
    <text evidence="7">The sequence shown here is derived from an EMBL/GenBank/DDBJ whole genome shotgun (WGS) entry which is preliminary data.</text>
</comment>
<evidence type="ECO:0000256" key="5">
    <source>
        <dbReference type="SAM" id="SignalP"/>
    </source>
</evidence>
<dbReference type="Pfam" id="PF00496">
    <property type="entry name" value="SBP_bac_5"/>
    <property type="match status" value="1"/>
</dbReference>
<feature type="chain" id="PRO_5032486569" evidence="5">
    <location>
        <begin position="21"/>
        <end position="533"/>
    </location>
</feature>
<dbReference type="GO" id="GO:1904680">
    <property type="term" value="F:peptide transmembrane transporter activity"/>
    <property type="evidence" value="ECO:0007669"/>
    <property type="project" value="TreeGrafter"/>
</dbReference>
<dbReference type="Gene3D" id="3.10.105.10">
    <property type="entry name" value="Dipeptide-binding Protein, Domain 3"/>
    <property type="match status" value="1"/>
</dbReference>
<dbReference type="PANTHER" id="PTHR30290:SF9">
    <property type="entry name" value="OLIGOPEPTIDE-BINDING PROTEIN APPA"/>
    <property type="match status" value="1"/>
</dbReference>
<dbReference type="Gene3D" id="3.40.190.10">
    <property type="entry name" value="Periplasmic binding protein-like II"/>
    <property type="match status" value="1"/>
</dbReference>
<dbReference type="Gene3D" id="3.90.76.10">
    <property type="entry name" value="Dipeptide-binding Protein, Domain 1"/>
    <property type="match status" value="1"/>
</dbReference>
<dbReference type="InterPro" id="IPR030678">
    <property type="entry name" value="Peptide/Ni-bd"/>
</dbReference>
<protein>
    <submittedName>
        <fullName evidence="7">ABC transporter substrate-binding protein</fullName>
    </submittedName>
</protein>
<dbReference type="GO" id="GO:0030288">
    <property type="term" value="C:outer membrane-bounded periplasmic space"/>
    <property type="evidence" value="ECO:0007669"/>
    <property type="project" value="UniProtKB-ARBA"/>
</dbReference>
<evidence type="ECO:0000313" key="7">
    <source>
        <dbReference type="EMBL" id="RAI04033.1"/>
    </source>
</evidence>
<feature type="domain" description="Solute-binding protein family 5" evidence="6">
    <location>
        <begin position="67"/>
        <end position="448"/>
    </location>
</feature>
<dbReference type="InterPro" id="IPR023765">
    <property type="entry name" value="SBP_5_CS"/>
</dbReference>
<dbReference type="OrthoDB" id="9803988at2"/>
<keyword evidence="3" id="KW-0813">Transport</keyword>
<keyword evidence="4 5" id="KW-0732">Signal</keyword>
<evidence type="ECO:0000256" key="2">
    <source>
        <dbReference type="ARBA" id="ARBA00005695"/>
    </source>
</evidence>
<evidence type="ECO:0000256" key="4">
    <source>
        <dbReference type="ARBA" id="ARBA00022729"/>
    </source>
</evidence>
<organism evidence="7 8">
    <name type="scientific">Acuticoccus sediminis</name>
    <dbReference type="NCBI Taxonomy" id="2184697"/>
    <lineage>
        <taxon>Bacteria</taxon>
        <taxon>Pseudomonadati</taxon>
        <taxon>Pseudomonadota</taxon>
        <taxon>Alphaproteobacteria</taxon>
        <taxon>Hyphomicrobiales</taxon>
        <taxon>Amorphaceae</taxon>
        <taxon>Acuticoccus</taxon>
    </lineage>
</organism>
<comment type="similarity">
    <text evidence="2">Belongs to the bacterial solute-binding protein 5 family.</text>
</comment>
<reference evidence="7 8" key="1">
    <citation type="submission" date="2018-05" db="EMBL/GenBank/DDBJ databases">
        <title>Acuticoccus sediminis sp. nov., isolated from deep-sea sediment of Indian Ocean.</title>
        <authorList>
            <person name="Liu X."/>
            <person name="Lai Q."/>
            <person name="Du Y."/>
            <person name="Sun F."/>
            <person name="Zhang X."/>
            <person name="Wang S."/>
            <person name="Shao Z."/>
        </authorList>
    </citation>
    <scope>NUCLEOTIDE SEQUENCE [LARGE SCALE GENOMIC DNA]</scope>
    <source>
        <strain evidence="7 8">PTG4-2</strain>
    </source>
</reference>
<proteinExistence type="inferred from homology"/>
<dbReference type="GO" id="GO:0043190">
    <property type="term" value="C:ATP-binding cassette (ABC) transporter complex"/>
    <property type="evidence" value="ECO:0007669"/>
    <property type="project" value="InterPro"/>
</dbReference>
<dbReference type="InterPro" id="IPR000914">
    <property type="entry name" value="SBP_5_dom"/>
</dbReference>
<dbReference type="PIRSF" id="PIRSF002741">
    <property type="entry name" value="MppA"/>
    <property type="match status" value="1"/>
</dbReference>
<dbReference type="PROSITE" id="PS01040">
    <property type="entry name" value="SBP_BACTERIAL_5"/>
    <property type="match status" value="1"/>
</dbReference>